<feature type="coiled-coil region" evidence="1">
    <location>
        <begin position="98"/>
        <end position="125"/>
    </location>
</feature>
<keyword evidence="1" id="KW-0175">Coiled coil</keyword>
<protein>
    <submittedName>
        <fullName evidence="2">Uncharacterized protein</fullName>
    </submittedName>
</protein>
<name>A0A934V3H9_9PSEU</name>
<dbReference type="EMBL" id="JAENJH010000002">
    <property type="protein sequence ID" value="MBK1784362.1"/>
    <property type="molecule type" value="Genomic_DNA"/>
</dbReference>
<evidence type="ECO:0000313" key="2">
    <source>
        <dbReference type="EMBL" id="MBK1784362.1"/>
    </source>
</evidence>
<evidence type="ECO:0000313" key="3">
    <source>
        <dbReference type="Proteomes" id="UP000635245"/>
    </source>
</evidence>
<dbReference type="AlphaFoldDB" id="A0A934V3H9"/>
<proteinExistence type="predicted"/>
<organism evidence="2 3">
    <name type="scientific">Prauserella cavernicola</name>
    <dbReference type="NCBI Taxonomy" id="2800127"/>
    <lineage>
        <taxon>Bacteria</taxon>
        <taxon>Bacillati</taxon>
        <taxon>Actinomycetota</taxon>
        <taxon>Actinomycetes</taxon>
        <taxon>Pseudonocardiales</taxon>
        <taxon>Pseudonocardiaceae</taxon>
        <taxon>Prauserella</taxon>
    </lineage>
</organism>
<reference evidence="2" key="1">
    <citation type="submission" date="2020-12" db="EMBL/GenBank/DDBJ databases">
        <title>Prauserella sp. ASG 168, a novel actinomycete isolated from cave rock.</title>
        <authorList>
            <person name="Suriyachadkun C."/>
        </authorList>
    </citation>
    <scope>NUCLEOTIDE SEQUENCE</scope>
    <source>
        <strain evidence="2">ASG 168</strain>
    </source>
</reference>
<comment type="caution">
    <text evidence="2">The sequence shown here is derived from an EMBL/GenBank/DDBJ whole genome shotgun (WGS) entry which is preliminary data.</text>
</comment>
<accession>A0A934V3H9</accession>
<gene>
    <name evidence="2" type="ORF">JHE00_08475</name>
</gene>
<dbReference type="Proteomes" id="UP000635245">
    <property type="component" value="Unassembled WGS sequence"/>
</dbReference>
<keyword evidence="3" id="KW-1185">Reference proteome</keyword>
<sequence length="133" mass="14039">MGKSVSALDTKAVGAAKAESQKLLKAAHDGGFRISPEGVQPLEQAVAEMQTRLLTIQRRTVLMLSQAPKLGAHEYGHAVAAHDQRSAADSVGSAGTVLKQFSQVLEDLQTALTKAVENYHEAENSAADSVRSS</sequence>
<evidence type="ECO:0000256" key="1">
    <source>
        <dbReference type="SAM" id="Coils"/>
    </source>
</evidence>